<dbReference type="GO" id="GO:0004519">
    <property type="term" value="F:endonuclease activity"/>
    <property type="evidence" value="ECO:0007669"/>
    <property type="project" value="UniProtKB-KW"/>
</dbReference>
<keyword evidence="10" id="KW-0511">Multifunctional enzyme</keyword>
<feature type="domain" description="Retroviral polymerase SH3-like" evidence="13">
    <location>
        <begin position="251"/>
        <end position="308"/>
    </location>
</feature>
<feature type="region of interest" description="Disordered" evidence="11">
    <location>
        <begin position="328"/>
        <end position="377"/>
    </location>
</feature>
<feature type="compositionally biased region" description="Basic and acidic residues" evidence="11">
    <location>
        <begin position="351"/>
        <end position="370"/>
    </location>
</feature>
<organism evidence="14">
    <name type="scientific">Leptocylindrus danicus</name>
    <dbReference type="NCBI Taxonomy" id="163516"/>
    <lineage>
        <taxon>Eukaryota</taxon>
        <taxon>Sar</taxon>
        <taxon>Stramenopiles</taxon>
        <taxon>Ochrophyta</taxon>
        <taxon>Bacillariophyta</taxon>
        <taxon>Coscinodiscophyceae</taxon>
        <taxon>Chaetocerotophycidae</taxon>
        <taxon>Leptocylindrales</taxon>
        <taxon>Leptocylindraceae</taxon>
        <taxon>Leptocylindrus</taxon>
    </lineage>
</organism>
<gene>
    <name evidence="14" type="ORF">LDAN0321_LOCUS12805</name>
</gene>
<dbReference type="PANTHER" id="PTHR42648:SF11">
    <property type="entry name" value="TRANSPOSON TY4-P GAG-POL POLYPROTEIN"/>
    <property type="match status" value="1"/>
</dbReference>
<evidence type="ECO:0000259" key="13">
    <source>
        <dbReference type="Pfam" id="PF25597"/>
    </source>
</evidence>
<dbReference type="SUPFAM" id="SSF53098">
    <property type="entry name" value="Ribonuclease H-like"/>
    <property type="match status" value="1"/>
</dbReference>
<protein>
    <recommendedName>
        <fullName evidence="15">Integrase catalytic domain-containing protein</fullName>
    </recommendedName>
</protein>
<keyword evidence="7" id="KW-0695">RNA-directed DNA polymerase</keyword>
<evidence type="ECO:0000256" key="3">
    <source>
        <dbReference type="ARBA" id="ARBA00022759"/>
    </source>
</evidence>
<proteinExistence type="predicted"/>
<dbReference type="Pfam" id="PF25597">
    <property type="entry name" value="SH3_retrovirus"/>
    <property type="match status" value="1"/>
</dbReference>
<dbReference type="Gene3D" id="3.30.420.10">
    <property type="entry name" value="Ribonuclease H-like superfamily/Ribonuclease H"/>
    <property type="match status" value="1"/>
</dbReference>
<feature type="compositionally biased region" description="Acidic residues" evidence="11">
    <location>
        <begin position="331"/>
        <end position="350"/>
    </location>
</feature>
<dbReference type="GO" id="GO:0046872">
    <property type="term" value="F:metal ion binding"/>
    <property type="evidence" value="ECO:0007669"/>
    <property type="project" value="UniProtKB-KW"/>
</dbReference>
<keyword evidence="8" id="KW-0808">Transferase</keyword>
<keyword evidence="8" id="KW-0548">Nucleotidyltransferase</keyword>
<dbReference type="GO" id="GO:0016787">
    <property type="term" value="F:hydrolase activity"/>
    <property type="evidence" value="ECO:0007669"/>
    <property type="project" value="UniProtKB-KW"/>
</dbReference>
<dbReference type="InterPro" id="IPR012337">
    <property type="entry name" value="RNaseH-like_sf"/>
</dbReference>
<dbReference type="PANTHER" id="PTHR42648">
    <property type="entry name" value="TRANSPOSASE, PUTATIVE-RELATED"/>
    <property type="match status" value="1"/>
</dbReference>
<evidence type="ECO:0000256" key="8">
    <source>
        <dbReference type="ARBA" id="ARBA00022932"/>
    </source>
</evidence>
<evidence type="ECO:0000256" key="4">
    <source>
        <dbReference type="ARBA" id="ARBA00022801"/>
    </source>
</evidence>
<evidence type="ECO:0000256" key="9">
    <source>
        <dbReference type="ARBA" id="ARBA00023172"/>
    </source>
</evidence>
<accession>A0A7S2KWV0</accession>
<keyword evidence="4" id="KW-0378">Hydrolase</keyword>
<keyword evidence="9" id="KW-0233">DNA recombination</keyword>
<dbReference type="AlphaFoldDB" id="A0A7S2KWV0"/>
<evidence type="ECO:0000259" key="12">
    <source>
        <dbReference type="Pfam" id="PF07727"/>
    </source>
</evidence>
<keyword evidence="6" id="KW-0229">DNA integration</keyword>
<dbReference type="GO" id="GO:0015074">
    <property type="term" value="P:DNA integration"/>
    <property type="evidence" value="ECO:0007669"/>
    <property type="project" value="UniProtKB-KW"/>
</dbReference>
<evidence type="ECO:0000256" key="6">
    <source>
        <dbReference type="ARBA" id="ARBA00022908"/>
    </source>
</evidence>
<keyword evidence="5" id="KW-0460">Magnesium</keyword>
<dbReference type="GO" id="GO:0003887">
    <property type="term" value="F:DNA-directed DNA polymerase activity"/>
    <property type="evidence" value="ECO:0007669"/>
    <property type="project" value="UniProtKB-KW"/>
</dbReference>
<evidence type="ECO:0000256" key="7">
    <source>
        <dbReference type="ARBA" id="ARBA00022918"/>
    </source>
</evidence>
<keyword evidence="3" id="KW-0255">Endonuclease</keyword>
<feature type="domain" description="Reverse transcriptase Ty1/copia-type" evidence="12">
    <location>
        <begin position="482"/>
        <end position="717"/>
    </location>
</feature>
<dbReference type="GO" id="GO:0006310">
    <property type="term" value="P:DNA recombination"/>
    <property type="evidence" value="ECO:0007669"/>
    <property type="project" value="UniProtKB-KW"/>
</dbReference>
<evidence type="ECO:0008006" key="15">
    <source>
        <dbReference type="Google" id="ProtNLM"/>
    </source>
</evidence>
<evidence type="ECO:0000256" key="2">
    <source>
        <dbReference type="ARBA" id="ARBA00022723"/>
    </source>
</evidence>
<dbReference type="InterPro" id="IPR057670">
    <property type="entry name" value="SH3_retrovirus"/>
</dbReference>
<dbReference type="Pfam" id="PF07727">
    <property type="entry name" value="RVT_2"/>
    <property type="match status" value="1"/>
</dbReference>
<keyword evidence="8" id="KW-0239">DNA-directed DNA polymerase</keyword>
<dbReference type="InterPro" id="IPR013103">
    <property type="entry name" value="RVT_2"/>
</dbReference>
<dbReference type="EMBL" id="HBGY01020313">
    <property type="protein sequence ID" value="CAD9589165.1"/>
    <property type="molecule type" value="Transcribed_RNA"/>
</dbReference>
<dbReference type="InterPro" id="IPR036397">
    <property type="entry name" value="RNaseH_sf"/>
</dbReference>
<dbReference type="GO" id="GO:0003676">
    <property type="term" value="F:nucleic acid binding"/>
    <property type="evidence" value="ECO:0007669"/>
    <property type="project" value="InterPro"/>
</dbReference>
<keyword evidence="2" id="KW-0479">Metal-binding</keyword>
<sequence>MNTTLSRAHELLGHCSMEEARKTAKHLNWSIVKGSEEVCKACAAGKAKQKNLPRHDTDEGKSTAVSGRVYLDIATIKNKEGMPKILLKNWRIMVDEKTGLKFSDFYKKKSDMVKPTCEKLHKLKEKGNPVKIIRLDSAGENKLLMKQADSKDWKLNIEFEFTARGTPQQNSLAEVLFKTIMNKGRALMNAANLLEKMRYKLFMDAIKTATLLNGMMVVELEGEVKTRFEHYLGKLPNSTKYLRTWGEAGTVKIKTDTSPKLNDKGVQCMFVGYDLNHPGDCYIMYNPKTDRRLISRDVIWLRRMYYQNEEPDEMITGSPKVAVITNVNPEAGEDGDDISIQDEQDEEVVEEEKPPPLIEKENKEEQDVNKNENVTQSRSGRMIKAPIRLIKEIDHLISDLALTSVENKYVRELETIAKEHPEEVACVGVGIGGGLAHTNELKPMKFDEAMSGTDADKWQIAVEEEKEKMDKNIAFEETTRSSIPEGAKVLTSTWTMKKKANGKYRARLNARGYEQKDGEHYDEHDKFAPVMNEITGNIAMVLSLMAGWAIKVLDVKGAFLHGKFEKGRTLYMEVPQGFKNYYKNNSVLKLNKTLYGTIQAAKRFWIELLKVFHELKYKKSDADPCLYFKWTLAGLIIWFTWVDDCVTCGNKEAVDLELDKMKAIFDCKDLGEMKEYIGCKVDRNDEKCSIKVTQPVLMQSFQDEFDVKEGNEALYTPAPPGEVLPKCMDDEAVSPEEQTRYRSGVGKLLHEEVET</sequence>
<evidence type="ECO:0000256" key="10">
    <source>
        <dbReference type="ARBA" id="ARBA00023268"/>
    </source>
</evidence>
<evidence type="ECO:0000313" key="14">
    <source>
        <dbReference type="EMBL" id="CAD9589165.1"/>
    </source>
</evidence>
<dbReference type="GO" id="GO:0003964">
    <property type="term" value="F:RNA-directed DNA polymerase activity"/>
    <property type="evidence" value="ECO:0007669"/>
    <property type="project" value="UniProtKB-KW"/>
</dbReference>
<dbReference type="InterPro" id="IPR039537">
    <property type="entry name" value="Retrotran_Ty1/copia-like"/>
</dbReference>
<evidence type="ECO:0000256" key="5">
    <source>
        <dbReference type="ARBA" id="ARBA00022842"/>
    </source>
</evidence>
<evidence type="ECO:0000256" key="1">
    <source>
        <dbReference type="ARBA" id="ARBA00022722"/>
    </source>
</evidence>
<evidence type="ECO:0000256" key="11">
    <source>
        <dbReference type="SAM" id="MobiDB-lite"/>
    </source>
</evidence>
<keyword evidence="1" id="KW-0540">Nuclease</keyword>
<feature type="region of interest" description="Disordered" evidence="11">
    <location>
        <begin position="735"/>
        <end position="755"/>
    </location>
</feature>
<reference evidence="14" key="1">
    <citation type="submission" date="2021-01" db="EMBL/GenBank/DDBJ databases">
        <authorList>
            <person name="Corre E."/>
            <person name="Pelletier E."/>
            <person name="Niang G."/>
            <person name="Scheremetjew M."/>
            <person name="Finn R."/>
            <person name="Kale V."/>
            <person name="Holt S."/>
            <person name="Cochrane G."/>
            <person name="Meng A."/>
            <person name="Brown T."/>
            <person name="Cohen L."/>
        </authorList>
    </citation>
    <scope>NUCLEOTIDE SEQUENCE</scope>
    <source>
        <strain evidence="14">B650</strain>
    </source>
</reference>
<name>A0A7S2KWV0_9STRA</name>